<evidence type="ECO:0000256" key="4">
    <source>
        <dbReference type="ARBA" id="ARBA00022692"/>
    </source>
</evidence>
<feature type="transmembrane region" description="Helical" evidence="8">
    <location>
        <begin position="555"/>
        <end position="578"/>
    </location>
</feature>
<dbReference type="RefSeq" id="WP_146364529.1">
    <property type="nucleotide sequence ID" value="NZ_CP042261.1"/>
</dbReference>
<evidence type="ECO:0000256" key="5">
    <source>
        <dbReference type="ARBA" id="ARBA00022989"/>
    </source>
</evidence>
<dbReference type="InterPro" id="IPR023408">
    <property type="entry name" value="MscS_beta-dom_sf"/>
</dbReference>
<evidence type="ECO:0000256" key="1">
    <source>
        <dbReference type="ARBA" id="ARBA00004651"/>
    </source>
</evidence>
<comment type="similarity">
    <text evidence="2">Belongs to the MscS (TC 1.A.23) family.</text>
</comment>
<reference evidence="13 14" key="1">
    <citation type="submission" date="2019-07" db="EMBL/GenBank/DDBJ databases">
        <title>Litoreibacter alkalisoli sp. nov., isolated from saline-alkaline soil.</title>
        <authorList>
            <person name="Wang S."/>
            <person name="Xu L."/>
            <person name="Xing Y.-T."/>
            <person name="Sun J.-Q."/>
        </authorList>
    </citation>
    <scope>NUCLEOTIDE SEQUENCE [LARGE SCALE GENOMIC DNA]</scope>
    <source>
        <strain evidence="13 14">LN3S51</strain>
    </source>
</reference>
<protein>
    <submittedName>
        <fullName evidence="13">Mechanosensitive ion channel family protein</fullName>
    </submittedName>
</protein>
<accession>A0A5B8I6R8</accession>
<evidence type="ECO:0000256" key="2">
    <source>
        <dbReference type="ARBA" id="ARBA00008017"/>
    </source>
</evidence>
<dbReference type="InterPro" id="IPR049278">
    <property type="entry name" value="MS_channel_C"/>
</dbReference>
<feature type="transmembrane region" description="Helical" evidence="8">
    <location>
        <begin position="584"/>
        <end position="613"/>
    </location>
</feature>
<dbReference type="SUPFAM" id="SSF82861">
    <property type="entry name" value="Mechanosensitive channel protein MscS (YggB), transmembrane region"/>
    <property type="match status" value="1"/>
</dbReference>
<evidence type="ECO:0000256" key="7">
    <source>
        <dbReference type="SAM" id="MobiDB-lite"/>
    </source>
</evidence>
<dbReference type="EMBL" id="CP042261">
    <property type="protein sequence ID" value="QDY69169.1"/>
    <property type="molecule type" value="Genomic_DNA"/>
</dbReference>
<dbReference type="Pfam" id="PF00924">
    <property type="entry name" value="MS_channel_2nd"/>
    <property type="match status" value="1"/>
</dbReference>
<organism evidence="13 14">
    <name type="scientific">Qingshengfaniella alkalisoli</name>
    <dbReference type="NCBI Taxonomy" id="2599296"/>
    <lineage>
        <taxon>Bacteria</taxon>
        <taxon>Pseudomonadati</taxon>
        <taxon>Pseudomonadota</taxon>
        <taxon>Alphaproteobacteria</taxon>
        <taxon>Rhodobacterales</taxon>
        <taxon>Paracoccaceae</taxon>
        <taxon>Qingshengfaniella</taxon>
    </lineage>
</organism>
<feature type="region of interest" description="Disordered" evidence="7">
    <location>
        <begin position="771"/>
        <end position="809"/>
    </location>
</feature>
<proteinExistence type="inferred from homology"/>
<dbReference type="Pfam" id="PF21082">
    <property type="entry name" value="MS_channel_3rd"/>
    <property type="match status" value="1"/>
</dbReference>
<feature type="transmembrane region" description="Helical" evidence="8">
    <location>
        <begin position="198"/>
        <end position="217"/>
    </location>
</feature>
<evidence type="ECO:0000259" key="11">
    <source>
        <dbReference type="Pfam" id="PF12607"/>
    </source>
</evidence>
<dbReference type="Gene3D" id="2.30.30.60">
    <property type="match status" value="1"/>
</dbReference>
<evidence type="ECO:0000256" key="8">
    <source>
        <dbReference type="SAM" id="Phobius"/>
    </source>
</evidence>
<dbReference type="InterPro" id="IPR022249">
    <property type="entry name" value="DUF3772"/>
</dbReference>
<dbReference type="SUPFAM" id="SSF50182">
    <property type="entry name" value="Sm-like ribonucleoproteins"/>
    <property type="match status" value="1"/>
</dbReference>
<feature type="transmembrane region" description="Helical" evidence="8">
    <location>
        <begin position="516"/>
        <end position="534"/>
    </location>
</feature>
<evidence type="ECO:0000256" key="3">
    <source>
        <dbReference type="ARBA" id="ARBA00022475"/>
    </source>
</evidence>
<evidence type="ECO:0000313" key="13">
    <source>
        <dbReference type="EMBL" id="QDY69169.1"/>
    </source>
</evidence>
<dbReference type="InterPro" id="IPR052702">
    <property type="entry name" value="MscS-like_channel"/>
</dbReference>
<feature type="transmembrane region" description="Helical" evidence="8">
    <location>
        <begin position="281"/>
        <end position="301"/>
    </location>
</feature>
<feature type="transmembrane region" description="Helical" evidence="8">
    <location>
        <begin position="465"/>
        <end position="489"/>
    </location>
</feature>
<evidence type="ECO:0000259" key="10">
    <source>
        <dbReference type="Pfam" id="PF00924"/>
    </source>
</evidence>
<dbReference type="Gene3D" id="3.30.70.100">
    <property type="match status" value="1"/>
</dbReference>
<dbReference type="InterPro" id="IPR011066">
    <property type="entry name" value="MscS_channel_C_sf"/>
</dbReference>
<feature type="domain" description="Mechanosensitive ion channel MscS C-terminal" evidence="12">
    <location>
        <begin position="675"/>
        <end position="757"/>
    </location>
</feature>
<dbReference type="InterPro" id="IPR011014">
    <property type="entry name" value="MscS_channel_TM-2"/>
</dbReference>
<dbReference type="AlphaFoldDB" id="A0A5B8I6R8"/>
<dbReference type="Pfam" id="PF12607">
    <property type="entry name" value="DUF3772"/>
    <property type="match status" value="1"/>
</dbReference>
<keyword evidence="5 8" id="KW-1133">Transmembrane helix</keyword>
<keyword evidence="9" id="KW-0732">Signal</keyword>
<dbReference type="KEGG" id="lit:FPZ52_05660"/>
<feature type="domain" description="Mechanosensitive ion channel MscS" evidence="10">
    <location>
        <begin position="600"/>
        <end position="667"/>
    </location>
</feature>
<dbReference type="InterPro" id="IPR006685">
    <property type="entry name" value="MscS_channel_2nd"/>
</dbReference>
<keyword evidence="14" id="KW-1185">Reference proteome</keyword>
<dbReference type="PANTHER" id="PTHR30347">
    <property type="entry name" value="POTASSIUM CHANNEL RELATED"/>
    <property type="match status" value="1"/>
</dbReference>
<dbReference type="OrthoDB" id="9799209at2"/>
<keyword evidence="3" id="KW-1003">Cell membrane</keyword>
<evidence type="ECO:0000256" key="9">
    <source>
        <dbReference type="SAM" id="SignalP"/>
    </source>
</evidence>
<dbReference type="GO" id="GO:0008381">
    <property type="term" value="F:mechanosensitive monoatomic ion channel activity"/>
    <property type="evidence" value="ECO:0007669"/>
    <property type="project" value="UniProtKB-ARBA"/>
</dbReference>
<dbReference type="SUPFAM" id="SSF82689">
    <property type="entry name" value="Mechanosensitive channel protein MscS (YggB), C-terminal domain"/>
    <property type="match status" value="1"/>
</dbReference>
<sequence>MRLAYPARLLLGFVLSVLMVAGAWAQEAAQTPDYDAWQAKLEQAQRVLAAESTTEQQLEELRADIVTWRARFLEAESINSGQIETLQRQIDALGSAPAEGESEPEDIANRRSELEEQLADVRAPSLRATEAFSSADGFVREIDKSLRARETADLLSRVDTPLNPLNWAPVIEVLRGLAKQIPSEINERLHGERTLNQIVTNLVGPLILAAVSFYIFVRSRRWASYWEGRVARLGNPSFRMAAIGLVVLLQLALPWAGLVLFTTALSISGLFGPIGLSVLRSIPAAGLVLIVGFWLNLRLFPAEDRQIGRSVLDNQQRAAARWITRSIVPLLGLYSFIVVLGDGLELNPLAVDYTGFIVIVAMAIPLFRLGQVLSRSRFRDDERDTEEEGAAHFEEGAIVLIGRVARVVAVLGVSAGCFGYLNIAEAAVISAILSIALFGFIFLLQRTFARLYSIATTGKDDIADGLVPLLVGGLLGLVALPVLALIWGARWTDLTEVWARVREGIVLGDTRLSPEVLLTLIVVFALGYGITRLVQNGLGRTILPKTDLDQGARTALVSGVGYVGIFLAGIAAITSAGLNLSSLAIVAGALSVGIGFGLQTIVSNFVSGIILLIERPVSEGDWIEVNGQMGYVRRIAVRATRIETFDRTDVIVPNSDLISGQVTNWTRGNLVGRVIVPVGVAYGTDTKTVERILMEIAEAHPMVILSPPPAALFIGFGEDSMDFEIRAIIRDVNFVMNVKSEMNHEIARRFVEEGIEIPFAQRDIWIRNPETLHGASAERKQAKTPSKSPQAPFVTEGDMVDGDGDGDAT</sequence>
<feature type="transmembrane region" description="Helical" evidence="8">
    <location>
        <begin position="238"/>
        <end position="261"/>
    </location>
</feature>
<feature type="transmembrane region" description="Helical" evidence="8">
    <location>
        <begin position="322"/>
        <end position="341"/>
    </location>
</feature>
<gene>
    <name evidence="13" type="ORF">FPZ52_05660</name>
</gene>
<dbReference type="PANTHER" id="PTHR30347:SF1">
    <property type="entry name" value="MECHANOSENSITIVE CHANNEL MSCK"/>
    <property type="match status" value="1"/>
</dbReference>
<evidence type="ECO:0000313" key="14">
    <source>
        <dbReference type="Proteomes" id="UP000318483"/>
    </source>
</evidence>
<feature type="transmembrane region" description="Helical" evidence="8">
    <location>
        <begin position="427"/>
        <end position="444"/>
    </location>
</feature>
<dbReference type="InterPro" id="IPR010920">
    <property type="entry name" value="LSM_dom_sf"/>
</dbReference>
<feature type="domain" description="DUF3772" evidence="11">
    <location>
        <begin position="127"/>
        <end position="180"/>
    </location>
</feature>
<evidence type="ECO:0000259" key="12">
    <source>
        <dbReference type="Pfam" id="PF21082"/>
    </source>
</evidence>
<comment type="subcellular location">
    <subcellularLocation>
        <location evidence="1">Cell membrane</location>
        <topology evidence="1">Multi-pass membrane protein</topology>
    </subcellularLocation>
</comment>
<keyword evidence="4 8" id="KW-0812">Transmembrane</keyword>
<dbReference type="Proteomes" id="UP000318483">
    <property type="component" value="Chromosome"/>
</dbReference>
<feature type="compositionally biased region" description="Acidic residues" evidence="7">
    <location>
        <begin position="798"/>
        <end position="809"/>
    </location>
</feature>
<dbReference type="Gene3D" id="1.10.287.1260">
    <property type="match status" value="1"/>
</dbReference>
<feature type="signal peptide" evidence="9">
    <location>
        <begin position="1"/>
        <end position="25"/>
    </location>
</feature>
<feature type="transmembrane region" description="Helical" evidence="8">
    <location>
        <begin position="353"/>
        <end position="370"/>
    </location>
</feature>
<evidence type="ECO:0000256" key="6">
    <source>
        <dbReference type="ARBA" id="ARBA00023136"/>
    </source>
</evidence>
<dbReference type="GO" id="GO:0005886">
    <property type="term" value="C:plasma membrane"/>
    <property type="evidence" value="ECO:0007669"/>
    <property type="project" value="UniProtKB-SubCell"/>
</dbReference>
<feature type="chain" id="PRO_5022837027" evidence="9">
    <location>
        <begin position="26"/>
        <end position="809"/>
    </location>
</feature>
<name>A0A5B8I6R8_9RHOB</name>
<keyword evidence="6 8" id="KW-0472">Membrane</keyword>